<protein>
    <submittedName>
        <fullName evidence="2">Uncharacterized protein</fullName>
    </submittedName>
</protein>
<name>A0A9N9RVV1_9DIPT</name>
<evidence type="ECO:0000313" key="3">
    <source>
        <dbReference type="Proteomes" id="UP001153620"/>
    </source>
</evidence>
<feature type="region of interest" description="Disordered" evidence="1">
    <location>
        <begin position="1"/>
        <end position="27"/>
    </location>
</feature>
<evidence type="ECO:0000313" key="2">
    <source>
        <dbReference type="EMBL" id="CAG9804706.1"/>
    </source>
</evidence>
<proteinExistence type="predicted"/>
<reference evidence="2" key="1">
    <citation type="submission" date="2022-01" db="EMBL/GenBank/DDBJ databases">
        <authorList>
            <person name="King R."/>
        </authorList>
    </citation>
    <scope>NUCLEOTIDE SEQUENCE</scope>
</reference>
<dbReference type="EMBL" id="OU895878">
    <property type="protein sequence ID" value="CAG9804706.1"/>
    <property type="molecule type" value="Genomic_DNA"/>
</dbReference>
<gene>
    <name evidence="2" type="ORF">CHIRRI_LOCUS7585</name>
</gene>
<dbReference type="Proteomes" id="UP001153620">
    <property type="component" value="Chromosome 2"/>
</dbReference>
<accession>A0A9N9RVV1</accession>
<keyword evidence="3" id="KW-1185">Reference proteome</keyword>
<reference evidence="2" key="2">
    <citation type="submission" date="2022-10" db="EMBL/GenBank/DDBJ databases">
        <authorList>
            <consortium name="ENA_rothamsted_submissions"/>
            <consortium name="culmorum"/>
            <person name="King R."/>
        </authorList>
    </citation>
    <scope>NUCLEOTIDE SEQUENCE</scope>
</reference>
<dbReference type="AlphaFoldDB" id="A0A9N9RVV1"/>
<sequence>MKKESKLFKGDEGSKEQDRGSEKTEVDVKRKIVDEKKPKIQNQMEIMRRSLIMNSTIDVVFNDLKQNLKNESKSSPLIELAEQITKESSGTALREKQEKFECAIGNNFRTALTVNDETEKNNLIFLHKKVEEEENALKEFLKLN</sequence>
<evidence type="ECO:0000256" key="1">
    <source>
        <dbReference type="SAM" id="MobiDB-lite"/>
    </source>
</evidence>
<organism evidence="2 3">
    <name type="scientific">Chironomus riparius</name>
    <dbReference type="NCBI Taxonomy" id="315576"/>
    <lineage>
        <taxon>Eukaryota</taxon>
        <taxon>Metazoa</taxon>
        <taxon>Ecdysozoa</taxon>
        <taxon>Arthropoda</taxon>
        <taxon>Hexapoda</taxon>
        <taxon>Insecta</taxon>
        <taxon>Pterygota</taxon>
        <taxon>Neoptera</taxon>
        <taxon>Endopterygota</taxon>
        <taxon>Diptera</taxon>
        <taxon>Nematocera</taxon>
        <taxon>Chironomoidea</taxon>
        <taxon>Chironomidae</taxon>
        <taxon>Chironominae</taxon>
        <taxon>Chironomus</taxon>
    </lineage>
</organism>